<proteinExistence type="predicted"/>
<gene>
    <name evidence="1" type="ORF">METZ01_LOCUS210825</name>
</gene>
<protein>
    <submittedName>
        <fullName evidence="1">Uncharacterized protein</fullName>
    </submittedName>
</protein>
<dbReference type="EMBL" id="UINC01047993">
    <property type="protein sequence ID" value="SVB57971.1"/>
    <property type="molecule type" value="Genomic_DNA"/>
</dbReference>
<evidence type="ECO:0000313" key="1">
    <source>
        <dbReference type="EMBL" id="SVB57971.1"/>
    </source>
</evidence>
<accession>A0A382F780</accession>
<sequence>MNDRRIDPGIRKTLMLVDELLPGQSMLVAHCKLLVEQVNF</sequence>
<organism evidence="1">
    <name type="scientific">marine metagenome</name>
    <dbReference type="NCBI Taxonomy" id="408172"/>
    <lineage>
        <taxon>unclassified sequences</taxon>
        <taxon>metagenomes</taxon>
        <taxon>ecological metagenomes</taxon>
    </lineage>
</organism>
<dbReference type="AlphaFoldDB" id="A0A382F780"/>
<name>A0A382F780_9ZZZZ</name>
<reference evidence="1" key="1">
    <citation type="submission" date="2018-05" db="EMBL/GenBank/DDBJ databases">
        <authorList>
            <person name="Lanie J.A."/>
            <person name="Ng W.-L."/>
            <person name="Kazmierczak K.M."/>
            <person name="Andrzejewski T.M."/>
            <person name="Davidsen T.M."/>
            <person name="Wayne K.J."/>
            <person name="Tettelin H."/>
            <person name="Glass J.I."/>
            <person name="Rusch D."/>
            <person name="Podicherti R."/>
            <person name="Tsui H.-C.T."/>
            <person name="Winkler M.E."/>
        </authorList>
    </citation>
    <scope>NUCLEOTIDE SEQUENCE</scope>
</reference>